<evidence type="ECO:0000313" key="3">
    <source>
        <dbReference type="Proteomes" id="UP001284601"/>
    </source>
</evidence>
<reference evidence="3" key="1">
    <citation type="submission" date="2023-07" db="EMBL/GenBank/DDBJ databases">
        <title>Conexibacter stalactiti sp. nov., isolated from stalactites in a lava cave and emended description of the genus Conexibacter.</title>
        <authorList>
            <person name="Lee S.D."/>
        </authorList>
    </citation>
    <scope>NUCLEOTIDE SEQUENCE [LARGE SCALE GENOMIC DNA]</scope>
    <source>
        <strain evidence="3">KCTC 39840</strain>
    </source>
</reference>
<comment type="caution">
    <text evidence="2">The sequence shown here is derived from an EMBL/GenBank/DDBJ whole genome shotgun (WGS) entry which is preliminary data.</text>
</comment>
<keyword evidence="1" id="KW-0812">Transmembrane</keyword>
<feature type="transmembrane region" description="Helical" evidence="1">
    <location>
        <begin position="156"/>
        <end position="183"/>
    </location>
</feature>
<keyword evidence="1" id="KW-1133">Transmembrane helix</keyword>
<proteinExistence type="predicted"/>
<dbReference type="PANTHER" id="PTHR40076">
    <property type="entry name" value="MEMBRANE PROTEIN-RELATED"/>
    <property type="match status" value="1"/>
</dbReference>
<keyword evidence="3" id="KW-1185">Reference proteome</keyword>
<feature type="transmembrane region" description="Helical" evidence="1">
    <location>
        <begin position="189"/>
        <end position="212"/>
    </location>
</feature>
<protein>
    <recommendedName>
        <fullName evidence="4">Glycerophosphoryl diester phosphodiesterase membrane domain-containing protein</fullName>
    </recommendedName>
</protein>
<dbReference type="EMBL" id="JAWSTH010000077">
    <property type="protein sequence ID" value="MDW5597168.1"/>
    <property type="molecule type" value="Genomic_DNA"/>
</dbReference>
<feature type="transmembrane region" description="Helical" evidence="1">
    <location>
        <begin position="49"/>
        <end position="68"/>
    </location>
</feature>
<feature type="transmembrane region" description="Helical" evidence="1">
    <location>
        <begin position="116"/>
        <end position="135"/>
    </location>
</feature>
<gene>
    <name evidence="2" type="ORF">R7226_22670</name>
</gene>
<keyword evidence="1" id="KW-0472">Membrane</keyword>
<accession>A0ABU4HV33</accession>
<dbReference type="PANTHER" id="PTHR40076:SF1">
    <property type="entry name" value="MEMBRANE PROTEIN"/>
    <property type="match status" value="1"/>
</dbReference>
<feature type="transmembrane region" description="Helical" evidence="1">
    <location>
        <begin position="89"/>
        <end position="110"/>
    </location>
</feature>
<dbReference type="RefSeq" id="WP_318599633.1">
    <property type="nucleotide sequence ID" value="NZ_JAWSTH010000077.1"/>
</dbReference>
<evidence type="ECO:0000313" key="2">
    <source>
        <dbReference type="EMBL" id="MDW5597168.1"/>
    </source>
</evidence>
<evidence type="ECO:0008006" key="4">
    <source>
        <dbReference type="Google" id="ProtNLM"/>
    </source>
</evidence>
<feature type="transmembrane region" description="Helical" evidence="1">
    <location>
        <begin position="22"/>
        <end position="43"/>
    </location>
</feature>
<evidence type="ECO:0000256" key="1">
    <source>
        <dbReference type="SAM" id="Phobius"/>
    </source>
</evidence>
<dbReference type="Proteomes" id="UP001284601">
    <property type="component" value="Unassembled WGS sequence"/>
</dbReference>
<dbReference type="InterPro" id="IPR010380">
    <property type="entry name" value="DUF975"/>
</dbReference>
<sequence>MTTTIDPTAVLGRALGIYKEHAGALIPAALVVFLINAIVAFVFDSGVLVLVSSLVSMVVHTFYQGLVVRLVDDVRDGTLDASVGDLFRSVAPVAVPLLVASIVVGILVGIGLILLIVPGLFLLTIWSVTAPVVVLEGKGPIEAMERSRELVRGNGWGVLGLVVLVFVLLFGVAFVAGLIGAVGGDALRVLLTFLVTVAVAPLAALAISVLYFDLRDGR</sequence>
<name>A0ABU4HV33_9ACTN</name>
<organism evidence="2 3">
    <name type="scientific">Conexibacter stalactiti</name>
    <dbReference type="NCBI Taxonomy" id="1940611"/>
    <lineage>
        <taxon>Bacteria</taxon>
        <taxon>Bacillati</taxon>
        <taxon>Actinomycetota</taxon>
        <taxon>Thermoleophilia</taxon>
        <taxon>Solirubrobacterales</taxon>
        <taxon>Conexibacteraceae</taxon>
        <taxon>Conexibacter</taxon>
    </lineage>
</organism>